<feature type="region of interest" description="Disordered" evidence="2">
    <location>
        <begin position="267"/>
        <end position="387"/>
    </location>
</feature>
<keyword evidence="1" id="KW-0175">Coiled coil</keyword>
<dbReference type="Proteomes" id="UP000836404">
    <property type="component" value="Unassembled WGS sequence"/>
</dbReference>
<evidence type="ECO:0000313" key="4">
    <source>
        <dbReference type="EMBL" id="CAD6916234.1"/>
    </source>
</evidence>
<proteinExistence type="predicted"/>
<feature type="region of interest" description="Disordered" evidence="2">
    <location>
        <begin position="222"/>
        <end position="244"/>
    </location>
</feature>
<feature type="compositionally biased region" description="Low complexity" evidence="2">
    <location>
        <begin position="222"/>
        <end position="242"/>
    </location>
</feature>
<evidence type="ECO:0000256" key="2">
    <source>
        <dbReference type="SAM" id="MobiDB-lite"/>
    </source>
</evidence>
<feature type="domain" description="BZIP" evidence="3">
    <location>
        <begin position="397"/>
        <end position="411"/>
    </location>
</feature>
<feature type="compositionally biased region" description="Low complexity" evidence="2">
    <location>
        <begin position="356"/>
        <end position="385"/>
    </location>
</feature>
<feature type="compositionally biased region" description="Low complexity" evidence="2">
    <location>
        <begin position="268"/>
        <end position="302"/>
    </location>
</feature>
<dbReference type="EMBL" id="CAJHJF010001430">
    <property type="protein sequence ID" value="CAD6916234.1"/>
    <property type="molecule type" value="Genomic_DNA"/>
</dbReference>
<dbReference type="InterPro" id="IPR046347">
    <property type="entry name" value="bZIP_sf"/>
</dbReference>
<feature type="compositionally biased region" description="Basic and acidic residues" evidence="2">
    <location>
        <begin position="68"/>
        <end position="77"/>
    </location>
</feature>
<keyword evidence="5" id="KW-1185">Reference proteome</keyword>
<dbReference type="AlphaFoldDB" id="A0A9N8QC23"/>
<protein>
    <recommendedName>
        <fullName evidence="3">BZIP domain-containing protein</fullName>
    </recommendedName>
</protein>
<feature type="region of interest" description="Disordered" evidence="2">
    <location>
        <begin position="1"/>
        <end position="25"/>
    </location>
</feature>
<dbReference type="InterPro" id="IPR004827">
    <property type="entry name" value="bZIP"/>
</dbReference>
<dbReference type="GO" id="GO:0003700">
    <property type="term" value="F:DNA-binding transcription factor activity"/>
    <property type="evidence" value="ECO:0007669"/>
    <property type="project" value="InterPro"/>
</dbReference>
<evidence type="ECO:0000313" key="5">
    <source>
        <dbReference type="Proteomes" id="UP000836404"/>
    </source>
</evidence>
<feature type="region of interest" description="Disordered" evidence="2">
    <location>
        <begin position="62"/>
        <end position="84"/>
    </location>
</feature>
<dbReference type="Gene3D" id="3.30.160.60">
    <property type="entry name" value="Classic Zinc Finger"/>
    <property type="match status" value="1"/>
</dbReference>
<name>A0A9N8QC23_9BASI</name>
<sequence length="450" mass="46602">MMHQNPTNPSSTIPTSTTMEADFPPAPVELPSWMLKESSMSQTAAAVAALAAATAAETSPVWSSLGDDFSHPSEHDPSPSLSDSLTFDELLSSCNPSPLFDDMPYSAVGGGLADVPLFGSYAPMSQPAVGQQSKDRVSSSLAAGVAGVTSATAHSGFGGDFTLFPDAPISTSTSSTAPTLLTSTTSTTTTSPLQMALDGLVAPELGSKETVEYIYRALTAAAQGQPAPSAPVASTSSASSSPMLWSTNGRPSMYPSVSAPALTSFQFTPPVTTAPTATTTTTATDPVAEPTTTTTTTPAIATSSSTGQGNKRSSSRKTSVLGVKRRADADELLPLDAPIQERSYRAPSATSRKDLSASTSASTSTANEAAPPTPAAAEPDSPSADVIPEGLSAMEAKRLSNTLAARRSRHRKAEELRVLHETIDSLKEEVQQWKRRCMRAEEERDKAGGA</sequence>
<comment type="caution">
    <text evidence="4">The sequence shown here is derived from an EMBL/GenBank/DDBJ whole genome shotgun (WGS) entry which is preliminary data.</text>
</comment>
<accession>A0A9N8QC23</accession>
<evidence type="ECO:0000259" key="3">
    <source>
        <dbReference type="PROSITE" id="PS00036"/>
    </source>
</evidence>
<dbReference type="SUPFAM" id="SSF57959">
    <property type="entry name" value="Leucine zipper domain"/>
    <property type="match status" value="1"/>
</dbReference>
<feature type="compositionally biased region" description="Polar residues" evidence="2">
    <location>
        <begin position="303"/>
        <end position="318"/>
    </location>
</feature>
<reference evidence="4 5" key="1">
    <citation type="submission" date="2020-10" db="EMBL/GenBank/DDBJ databases">
        <authorList>
            <person name="Sedaghatjoo S."/>
        </authorList>
    </citation>
    <scope>NUCLEOTIDE SEQUENCE [LARGE SCALE GENOMIC DNA]</scope>
    <source>
        <strain evidence="4 5">LLFL</strain>
    </source>
</reference>
<dbReference type="CDD" id="cd12193">
    <property type="entry name" value="bZIP_GCN4"/>
    <property type="match status" value="1"/>
</dbReference>
<dbReference type="PROSITE" id="PS00036">
    <property type="entry name" value="BZIP_BASIC"/>
    <property type="match status" value="1"/>
</dbReference>
<feature type="coiled-coil region" evidence="1">
    <location>
        <begin position="409"/>
        <end position="443"/>
    </location>
</feature>
<organism evidence="4 5">
    <name type="scientific">Tilletia laevis</name>
    <dbReference type="NCBI Taxonomy" id="157183"/>
    <lineage>
        <taxon>Eukaryota</taxon>
        <taxon>Fungi</taxon>
        <taxon>Dikarya</taxon>
        <taxon>Basidiomycota</taxon>
        <taxon>Ustilaginomycotina</taxon>
        <taxon>Exobasidiomycetes</taxon>
        <taxon>Tilletiales</taxon>
        <taxon>Tilletiaceae</taxon>
        <taxon>Tilletia</taxon>
    </lineage>
</organism>
<evidence type="ECO:0000256" key="1">
    <source>
        <dbReference type="SAM" id="Coils"/>
    </source>
</evidence>
<feature type="compositionally biased region" description="Low complexity" evidence="2">
    <location>
        <begin position="1"/>
        <end position="18"/>
    </location>
</feature>
<gene>
    <name evidence="4" type="ORF">JKILLFL_G8072</name>
</gene>